<accession>X1QWM1</accession>
<dbReference type="EMBL" id="BARW01001286">
    <property type="protein sequence ID" value="GAI72668.1"/>
    <property type="molecule type" value="Genomic_DNA"/>
</dbReference>
<name>X1QWM1_9ZZZZ</name>
<reference evidence="1" key="1">
    <citation type="journal article" date="2014" name="Front. Microbiol.">
        <title>High frequency of phylogenetically diverse reductive dehalogenase-homologous genes in deep subseafloor sedimentary metagenomes.</title>
        <authorList>
            <person name="Kawai M."/>
            <person name="Futagami T."/>
            <person name="Toyoda A."/>
            <person name="Takaki Y."/>
            <person name="Nishi S."/>
            <person name="Hori S."/>
            <person name="Arai W."/>
            <person name="Tsubouchi T."/>
            <person name="Morono Y."/>
            <person name="Uchiyama I."/>
            <person name="Ito T."/>
            <person name="Fujiyama A."/>
            <person name="Inagaki F."/>
            <person name="Takami H."/>
        </authorList>
    </citation>
    <scope>NUCLEOTIDE SEQUENCE</scope>
    <source>
        <strain evidence="1">Expedition CK06-06</strain>
    </source>
</reference>
<comment type="caution">
    <text evidence="1">The sequence shown here is derived from an EMBL/GenBank/DDBJ whole genome shotgun (WGS) entry which is preliminary data.</text>
</comment>
<evidence type="ECO:0000313" key="1">
    <source>
        <dbReference type="EMBL" id="GAI72668.1"/>
    </source>
</evidence>
<proteinExistence type="predicted"/>
<organism evidence="1">
    <name type="scientific">marine sediment metagenome</name>
    <dbReference type="NCBI Taxonomy" id="412755"/>
    <lineage>
        <taxon>unclassified sequences</taxon>
        <taxon>metagenomes</taxon>
        <taxon>ecological metagenomes</taxon>
    </lineage>
</organism>
<dbReference type="AlphaFoldDB" id="X1QWM1"/>
<gene>
    <name evidence="1" type="ORF">S12H4_04252</name>
</gene>
<sequence length="133" mass="15973">FLSKKCYKSFCGYAFSQLRKLQNKEYLGSKRKEEVEKYGYSLKNAYHLVRLLHMGIQILVEKDLDVLRPERQLLIQIRNGEFTLEKIQKMADRLDKQIRDAYVRSDLREKCEYDRLNGILVDLMRNFYADKII</sequence>
<protein>
    <submittedName>
        <fullName evidence="1">Uncharacterized protein</fullName>
    </submittedName>
</protein>
<feature type="non-terminal residue" evidence="1">
    <location>
        <position position="1"/>
    </location>
</feature>